<dbReference type="STRING" id="1367847.JCM7686_3230"/>
<evidence type="ECO:0000256" key="1">
    <source>
        <dbReference type="ARBA" id="ARBA00005495"/>
    </source>
</evidence>
<dbReference type="EMBL" id="CP006650">
    <property type="protein sequence ID" value="AGT10266.1"/>
    <property type="molecule type" value="Genomic_DNA"/>
</dbReference>
<evidence type="ECO:0000313" key="6">
    <source>
        <dbReference type="Proteomes" id="UP000015480"/>
    </source>
</evidence>
<dbReference type="Pfam" id="PF04828">
    <property type="entry name" value="GFA"/>
    <property type="match status" value="1"/>
</dbReference>
<dbReference type="Proteomes" id="UP000015480">
    <property type="component" value="Chromosome"/>
</dbReference>
<keyword evidence="6" id="KW-1185">Reference proteome</keyword>
<sequence>MTTLRTYPGACFCGAVRFEVDGDLSHGTMRCNCRFCRKMRYWEMRLPDPDGLRILSGAQAIAITPSQHPLGEGEAMQHAFCQSCGTRLWTKGNIAEMGGRVTLVFVPALEDVAIDELLAAPVHYANGAENDWWHAPADTAHL</sequence>
<keyword evidence="2" id="KW-0479">Metal-binding</keyword>
<dbReference type="GO" id="GO:0016846">
    <property type="term" value="F:carbon-sulfur lyase activity"/>
    <property type="evidence" value="ECO:0007669"/>
    <property type="project" value="InterPro"/>
</dbReference>
<evidence type="ECO:0000259" key="4">
    <source>
        <dbReference type="PROSITE" id="PS51891"/>
    </source>
</evidence>
<organism evidence="5 6">
    <name type="scientific">Paracoccus aminophilus JCM 7686</name>
    <dbReference type="NCBI Taxonomy" id="1367847"/>
    <lineage>
        <taxon>Bacteria</taxon>
        <taxon>Pseudomonadati</taxon>
        <taxon>Pseudomonadota</taxon>
        <taxon>Alphaproteobacteria</taxon>
        <taxon>Rhodobacterales</taxon>
        <taxon>Paracoccaceae</taxon>
        <taxon>Paracoccus</taxon>
    </lineage>
</organism>
<accession>S5YYI9</accession>
<dbReference type="PATRIC" id="fig|1367847.3.peg.3256"/>
<dbReference type="HOGENOM" id="CLU_055491_7_2_5"/>
<dbReference type="RefSeq" id="WP_020951902.1">
    <property type="nucleotide sequence ID" value="NC_022041.1"/>
</dbReference>
<dbReference type="SUPFAM" id="SSF51316">
    <property type="entry name" value="Mss4-like"/>
    <property type="match status" value="1"/>
</dbReference>
<proteinExistence type="inferred from homology"/>
<keyword evidence="3" id="KW-0862">Zinc</keyword>
<dbReference type="InterPro" id="IPR011057">
    <property type="entry name" value="Mss4-like_sf"/>
</dbReference>
<evidence type="ECO:0000256" key="3">
    <source>
        <dbReference type="ARBA" id="ARBA00022833"/>
    </source>
</evidence>
<reference evidence="5 6" key="1">
    <citation type="journal article" date="2014" name="BMC Genomics">
        <title>Architecture and functions of a multipartite genome of the methylotrophic bacterium Paracoccus aminophilus JCM 7686, containing primary and secondary chromids.</title>
        <authorList>
            <person name="Dziewit L."/>
            <person name="Czarnecki J."/>
            <person name="Wibberg D."/>
            <person name="Radlinska M."/>
            <person name="Mrozek P."/>
            <person name="Szymczak M."/>
            <person name="Schluter A."/>
            <person name="Puhler A."/>
            <person name="Bartosik D."/>
        </authorList>
    </citation>
    <scope>NUCLEOTIDE SEQUENCE [LARGE SCALE GENOMIC DNA]</scope>
    <source>
        <strain evidence="5">JCM 7686</strain>
    </source>
</reference>
<evidence type="ECO:0000256" key="2">
    <source>
        <dbReference type="ARBA" id="ARBA00022723"/>
    </source>
</evidence>
<comment type="similarity">
    <text evidence="1">Belongs to the Gfa family.</text>
</comment>
<dbReference type="AlphaFoldDB" id="S5YYI9"/>
<dbReference type="InterPro" id="IPR006913">
    <property type="entry name" value="CENP-V/GFA"/>
</dbReference>
<feature type="domain" description="CENP-V/GFA" evidence="4">
    <location>
        <begin position="7"/>
        <end position="131"/>
    </location>
</feature>
<evidence type="ECO:0000313" key="5">
    <source>
        <dbReference type="EMBL" id="AGT10266.1"/>
    </source>
</evidence>
<name>S5YYI9_PARAH</name>
<protein>
    <recommendedName>
        <fullName evidence="4">CENP-V/GFA domain-containing protein</fullName>
    </recommendedName>
</protein>
<dbReference type="PANTHER" id="PTHR28620">
    <property type="entry name" value="CENTROMERE PROTEIN V"/>
    <property type="match status" value="1"/>
</dbReference>
<dbReference type="GO" id="GO:0046872">
    <property type="term" value="F:metal ion binding"/>
    <property type="evidence" value="ECO:0007669"/>
    <property type="project" value="UniProtKB-KW"/>
</dbReference>
<dbReference type="InterPro" id="IPR052355">
    <property type="entry name" value="CENP-V-like"/>
</dbReference>
<gene>
    <name evidence="5" type="ORF">JCM7686_3230</name>
</gene>
<dbReference type="PANTHER" id="PTHR28620:SF1">
    <property type="entry name" value="CENP-V_GFA DOMAIN-CONTAINING PROTEIN"/>
    <property type="match status" value="1"/>
</dbReference>
<dbReference type="eggNOG" id="COG3791">
    <property type="taxonomic scope" value="Bacteria"/>
</dbReference>
<dbReference type="KEGG" id="pami:JCM7686_3230"/>
<dbReference type="PROSITE" id="PS51891">
    <property type="entry name" value="CENP_V_GFA"/>
    <property type="match status" value="1"/>
</dbReference>
<dbReference type="Gene3D" id="2.170.150.70">
    <property type="match status" value="1"/>
</dbReference>